<organism evidence="3 4">
    <name type="scientific">Chryseobacterium aquaticum</name>
    <dbReference type="NCBI Taxonomy" id="452084"/>
    <lineage>
        <taxon>Bacteria</taxon>
        <taxon>Pseudomonadati</taxon>
        <taxon>Bacteroidota</taxon>
        <taxon>Flavobacteriia</taxon>
        <taxon>Flavobacteriales</taxon>
        <taxon>Weeksellaceae</taxon>
        <taxon>Chryseobacterium group</taxon>
        <taxon>Chryseobacterium</taxon>
    </lineage>
</organism>
<feature type="compositionally biased region" description="Polar residues" evidence="2">
    <location>
        <begin position="181"/>
        <end position="198"/>
    </location>
</feature>
<dbReference type="EMBL" id="LLYZ01000006">
    <property type="protein sequence ID" value="KQK25263.1"/>
    <property type="molecule type" value="Genomic_DNA"/>
</dbReference>
<dbReference type="AlphaFoldDB" id="A0A0Q3HRA8"/>
<name>A0A0Q3HRA8_9FLAO</name>
<evidence type="ECO:0000256" key="1">
    <source>
        <dbReference type="SAM" id="Coils"/>
    </source>
</evidence>
<protein>
    <submittedName>
        <fullName evidence="3">Uncharacterized protein</fullName>
    </submittedName>
</protein>
<gene>
    <name evidence="3" type="ORF">AR438_12100</name>
</gene>
<evidence type="ECO:0000313" key="4">
    <source>
        <dbReference type="Proteomes" id="UP000051682"/>
    </source>
</evidence>
<evidence type="ECO:0000256" key="2">
    <source>
        <dbReference type="SAM" id="MobiDB-lite"/>
    </source>
</evidence>
<feature type="region of interest" description="Disordered" evidence="2">
    <location>
        <begin position="178"/>
        <end position="208"/>
    </location>
</feature>
<dbReference type="Proteomes" id="UP000051682">
    <property type="component" value="Unassembled WGS sequence"/>
</dbReference>
<feature type="coiled-coil region" evidence="1">
    <location>
        <begin position="107"/>
        <end position="139"/>
    </location>
</feature>
<comment type="caution">
    <text evidence="3">The sequence shown here is derived from an EMBL/GenBank/DDBJ whole genome shotgun (WGS) entry which is preliminary data.</text>
</comment>
<accession>A0A0Q3HRA8</accession>
<keyword evidence="4" id="KW-1185">Reference proteome</keyword>
<keyword evidence="1" id="KW-0175">Coiled coil</keyword>
<dbReference type="STRING" id="452084.AR438_12100"/>
<reference evidence="3 4" key="1">
    <citation type="submission" date="2015-10" db="EMBL/GenBank/DDBJ databases">
        <title>Chryseobacterium aquaticum genome.</title>
        <authorList>
            <person name="Newman J.D."/>
            <person name="Ferguson M.B."/>
            <person name="Miller J.R."/>
        </authorList>
    </citation>
    <scope>NUCLEOTIDE SEQUENCE [LARGE SCALE GENOMIC DNA]</scope>
    <source>
        <strain evidence="3 4">KCTC 12483</strain>
    </source>
</reference>
<evidence type="ECO:0000313" key="3">
    <source>
        <dbReference type="EMBL" id="KQK25263.1"/>
    </source>
</evidence>
<proteinExistence type="predicted"/>
<sequence>MIFAIDYFTHKDDELSNFKLKLLLNIEDLNNAIFNEVFNSLKPHQKGQYLVYKASEEAQKYQRERNKILPYVDFSNLPEVLDDNLLQKVMKYQKDGEVRRAVFDALSEDHKTQISQLENKKYEEEKAKRRALMTEEEKRREKEWWNKYDADPKPRFMGNLFEPATVYEYILKYGVDPRNGNPETGESFQKKYTYNSNGEIIPREKKEE</sequence>
<dbReference type="OrthoDB" id="1259153at2"/>
<dbReference type="RefSeq" id="WP_056015455.1">
    <property type="nucleotide sequence ID" value="NZ_LLYZ01000006.1"/>
</dbReference>